<gene>
    <name evidence="1" type="ORF">H0241_35000</name>
</gene>
<name>A0A838BFV5_9HYPH</name>
<evidence type="ECO:0000313" key="2">
    <source>
        <dbReference type="Proteomes" id="UP000558284"/>
    </source>
</evidence>
<accession>A0A838BFV5</accession>
<protein>
    <submittedName>
        <fullName evidence="1">PmoA family protein</fullName>
    </submittedName>
</protein>
<dbReference type="Proteomes" id="UP000558284">
    <property type="component" value="Unassembled WGS sequence"/>
</dbReference>
<sequence length="300" mass="33767">MSRNYHWDYHPGHKLSLSFCDEPLATYSFANVDGAKPFIHPLSTVDGVPLTVSQPSDHVWHRGVWFSWKYINGVNYWEEEPVRTEDEIRLLSEGRTRVARDEVARLSPDQAEVMTSIDYISPAGSSVIRERRLVRICVPKDNHYTIDWDLDFTVGTEAVILSATPITNETPWGGYSGLGWRAARSLRQFRTLNSEGATGETTSGAKARWIDLSGVADGDIDVVAGLAILDHPSNPRHPSPVYVFSDAEKFGYVNPSFVRDEKLELAPNARLNLKYRIVVHDGWPDPVSIEREFLAFAALR</sequence>
<dbReference type="InterPro" id="IPR029475">
    <property type="entry name" value="DUF6807"/>
</dbReference>
<dbReference type="RefSeq" id="WP_181062255.1">
    <property type="nucleotide sequence ID" value="NZ_JACDTY010000044.1"/>
</dbReference>
<dbReference type="AlphaFoldDB" id="A0A838BFV5"/>
<comment type="caution">
    <text evidence="1">The sequence shown here is derived from an EMBL/GenBank/DDBJ whole genome shotgun (WGS) entry which is preliminary data.</text>
</comment>
<organism evidence="1 2">
    <name type="scientific">Mesorhizobium neociceri</name>
    <dbReference type="NCBI Taxonomy" id="1307853"/>
    <lineage>
        <taxon>Bacteria</taxon>
        <taxon>Pseudomonadati</taxon>
        <taxon>Pseudomonadota</taxon>
        <taxon>Alphaproteobacteria</taxon>
        <taxon>Hyphomicrobiales</taxon>
        <taxon>Phyllobacteriaceae</taxon>
        <taxon>Mesorhizobium</taxon>
    </lineage>
</organism>
<reference evidence="1 2" key="1">
    <citation type="submission" date="2020-07" db="EMBL/GenBank/DDBJ databases">
        <title>Definition of the novel symbiovar canariense within Mesorhizobium novociceri, a new species of genus Mesorhizobium nodulating Cicer canariense in the Caldera de Taburiente National Park (La Palma, Canary Islands).</title>
        <authorList>
            <person name="Leon-Barrios M."/>
            <person name="Perez-Yepez J."/>
            <person name="Flores-Felix J.D."/>
            <person name="Ramirez-Baena M.H."/>
            <person name="Pulido-Suarez L."/>
            <person name="Igual J.M."/>
            <person name="Velazquez E."/>
            <person name="Peix A."/>
        </authorList>
    </citation>
    <scope>NUCLEOTIDE SEQUENCE [LARGE SCALE GENOMIC DNA]</scope>
    <source>
        <strain evidence="1 2">CCANP35</strain>
    </source>
</reference>
<keyword evidence="2" id="KW-1185">Reference proteome</keyword>
<evidence type="ECO:0000313" key="1">
    <source>
        <dbReference type="EMBL" id="MBA1145375.1"/>
    </source>
</evidence>
<dbReference type="Pfam" id="PF14100">
    <property type="entry name" value="DUF6807"/>
    <property type="match status" value="1"/>
</dbReference>
<dbReference type="EMBL" id="JACDTY010000044">
    <property type="protein sequence ID" value="MBA1145375.1"/>
    <property type="molecule type" value="Genomic_DNA"/>
</dbReference>
<proteinExistence type="predicted"/>